<accession>A0A481YN48</accession>
<name>A0A481YN48_9VIRU</name>
<proteinExistence type="predicted"/>
<evidence type="ECO:0000313" key="1">
    <source>
        <dbReference type="EMBL" id="QBK84546.1"/>
    </source>
</evidence>
<dbReference type="EMBL" id="MK500279">
    <property type="protein sequence ID" value="QBK84546.1"/>
    <property type="molecule type" value="Genomic_DNA"/>
</dbReference>
<gene>
    <name evidence="1" type="ORF">LCDPAC01_00270</name>
</gene>
<reference evidence="1" key="1">
    <citation type="journal article" date="2019" name="MBio">
        <title>Virus Genomes from Deep Sea Sediments Expand the Ocean Megavirome and Support Independent Origins of Viral Gigantism.</title>
        <authorList>
            <person name="Backstrom D."/>
            <person name="Yutin N."/>
            <person name="Jorgensen S.L."/>
            <person name="Dharamshi J."/>
            <person name="Homa F."/>
            <person name="Zaremba-Niedwiedzka K."/>
            <person name="Spang A."/>
            <person name="Wolf Y.I."/>
            <person name="Koonin E.V."/>
            <person name="Ettema T.J."/>
        </authorList>
    </citation>
    <scope>NUCLEOTIDE SEQUENCE</scope>
</reference>
<sequence length="121" mass="13896">MRLHYPDNVVKIGTGNIDRCNNAMHTFCINNPDDKACIYYNPNYNKYYQDFVAASTLDGLRLPNTTPLCWKPACQGTNLVSQLYTTDMQKTKDAYAPEQIKICQQVIEVQRTKGDLNIYHI</sequence>
<protein>
    <submittedName>
        <fullName evidence="1">Uncharacterized protein</fullName>
    </submittedName>
</protein>
<organism evidence="1">
    <name type="scientific">Pithovirus LCDPAC01</name>
    <dbReference type="NCBI Taxonomy" id="2506600"/>
    <lineage>
        <taxon>Viruses</taxon>
        <taxon>Pithoviruses</taxon>
    </lineage>
</organism>